<dbReference type="InParanoid" id="U5DDZ8"/>
<dbReference type="GO" id="GO:0004638">
    <property type="term" value="F:phosphoribosylaminoimidazole carboxylase activity"/>
    <property type="evidence" value="ECO:0007669"/>
    <property type="project" value="InterPro"/>
</dbReference>
<dbReference type="PANTHER" id="PTHR11609:SF5">
    <property type="entry name" value="PHOSPHORIBOSYLAMINOIMIDAZOLE CARBOXYLASE"/>
    <property type="match status" value="1"/>
</dbReference>
<evidence type="ECO:0000256" key="3">
    <source>
        <dbReference type="ARBA" id="ARBA00022755"/>
    </source>
</evidence>
<sequence>MTIKRIGVIGGGQLAWMLAGEAPKLGIELVVQAASRNDPAVARAAKVLYGAPDDAVATAELARYCDAIAFENELVDLPALRGLEAAGVCFRPGLDSLAPLLDKYYQRRCLLAAGLPVPDFEAIAPDRPLDPNWTLPLVLKTRRHGYDGRGTFIFSDPSDLKTFWQRPDRPALLREAYVPFECELAIVAARNAAGDIATFPITETRQVAQVCRWAIAPAPVSTAVSDRAREIARTLLQSLDIVGIVAIEFFLDAGDRLLVNEIAPRTHNSGHYTLDACYTSQFALQLQAVAELPLGATALHCDGAVMVNLLGYEHADRDYRDKRRRLEDLPGASVHWYGKTARPGRKLGHATLLLDRYDYETARALADRAWEIWVE</sequence>
<dbReference type="GO" id="GO:0046872">
    <property type="term" value="F:metal ion binding"/>
    <property type="evidence" value="ECO:0007669"/>
    <property type="project" value="InterPro"/>
</dbReference>
<feature type="domain" description="ATP-grasp" evidence="7">
    <location>
        <begin position="107"/>
        <end position="290"/>
    </location>
</feature>
<dbReference type="OrthoDB" id="9804625at2"/>
<dbReference type="InterPro" id="IPR003135">
    <property type="entry name" value="ATP-grasp_carboxylate-amine"/>
</dbReference>
<evidence type="ECO:0000313" key="8">
    <source>
        <dbReference type="EMBL" id="ERN42733.1"/>
    </source>
</evidence>
<feature type="binding site" evidence="5">
    <location>
        <position position="103"/>
    </location>
    <ligand>
        <name>ATP</name>
        <dbReference type="ChEBI" id="CHEBI:30616"/>
    </ligand>
</feature>
<evidence type="ECO:0000256" key="5">
    <source>
        <dbReference type="HAMAP-Rule" id="MF_01928"/>
    </source>
</evidence>
<keyword evidence="1 5" id="KW-0436">Ligase</keyword>
<feature type="binding site" evidence="5">
    <location>
        <begin position="175"/>
        <end position="178"/>
    </location>
    <ligand>
        <name>ATP</name>
        <dbReference type="ChEBI" id="CHEBI:30616"/>
    </ligand>
</feature>
<feature type="binding site" evidence="5">
    <location>
        <position position="183"/>
    </location>
    <ligand>
        <name>ATP</name>
        <dbReference type="ChEBI" id="CHEBI:30616"/>
    </ligand>
</feature>
<name>U5DDZ8_9CHRO</name>
<feature type="binding site" evidence="5">
    <location>
        <begin position="260"/>
        <end position="261"/>
    </location>
    <ligand>
        <name>ATP</name>
        <dbReference type="ChEBI" id="CHEBI:30616"/>
    </ligand>
</feature>
<evidence type="ECO:0000256" key="6">
    <source>
        <dbReference type="RuleBase" id="RU361200"/>
    </source>
</evidence>
<dbReference type="InterPro" id="IPR011761">
    <property type="entry name" value="ATP-grasp"/>
</dbReference>
<dbReference type="STRING" id="582515.KR51_00005810"/>
<dbReference type="AlphaFoldDB" id="U5DDZ8"/>
<comment type="catalytic activity">
    <reaction evidence="5 6">
        <text>5-amino-1-(5-phospho-beta-D-ribosyl)imidazole + hydrogencarbonate + ATP = 5-carboxyamino-1-(5-phospho-D-ribosyl)imidazole + ADP + phosphate + 2 H(+)</text>
        <dbReference type="Rhea" id="RHEA:19317"/>
        <dbReference type="ChEBI" id="CHEBI:15378"/>
        <dbReference type="ChEBI" id="CHEBI:17544"/>
        <dbReference type="ChEBI" id="CHEBI:30616"/>
        <dbReference type="ChEBI" id="CHEBI:43474"/>
        <dbReference type="ChEBI" id="CHEBI:58730"/>
        <dbReference type="ChEBI" id="CHEBI:137981"/>
        <dbReference type="ChEBI" id="CHEBI:456216"/>
        <dbReference type="EC" id="6.3.4.18"/>
    </reaction>
</comment>
<dbReference type="Gene3D" id="3.40.50.20">
    <property type="match status" value="1"/>
</dbReference>
<organism evidence="8 9">
    <name type="scientific">Rubidibacter lacunae KORDI 51-2</name>
    <dbReference type="NCBI Taxonomy" id="582515"/>
    <lineage>
        <taxon>Bacteria</taxon>
        <taxon>Bacillati</taxon>
        <taxon>Cyanobacteriota</taxon>
        <taxon>Cyanophyceae</taxon>
        <taxon>Oscillatoriophycideae</taxon>
        <taxon>Chroococcales</taxon>
        <taxon>Aphanothecaceae</taxon>
        <taxon>Rubidibacter</taxon>
    </lineage>
</organism>
<dbReference type="HAMAP" id="MF_01928">
    <property type="entry name" value="PurK"/>
    <property type="match status" value="1"/>
</dbReference>
<comment type="similarity">
    <text evidence="5 6">Belongs to the PurK/PurT family.</text>
</comment>
<keyword evidence="9" id="KW-1185">Reference proteome</keyword>
<dbReference type="InterPro" id="IPR016185">
    <property type="entry name" value="PreATP-grasp_dom_sf"/>
</dbReference>
<dbReference type="GO" id="GO:0006189">
    <property type="term" value="P:'de novo' IMP biosynthetic process"/>
    <property type="evidence" value="ECO:0007669"/>
    <property type="project" value="UniProtKB-UniRule"/>
</dbReference>
<evidence type="ECO:0000256" key="4">
    <source>
        <dbReference type="ARBA" id="ARBA00022840"/>
    </source>
</evidence>
<keyword evidence="2 5" id="KW-0547">Nucleotide-binding</keyword>
<keyword evidence="4 5" id="KW-0067">ATP-binding</keyword>
<dbReference type="GO" id="GO:0005524">
    <property type="term" value="F:ATP binding"/>
    <property type="evidence" value="ECO:0007669"/>
    <property type="project" value="UniProtKB-UniRule"/>
</dbReference>
<proteinExistence type="inferred from homology"/>
<comment type="subunit">
    <text evidence="5 6">Homodimer.</text>
</comment>
<gene>
    <name evidence="5 6" type="primary">purK</name>
    <name evidence="8" type="ORF">KR51_00005810</name>
</gene>
<dbReference type="InterPro" id="IPR040686">
    <property type="entry name" value="PurK_C"/>
</dbReference>
<evidence type="ECO:0000313" key="9">
    <source>
        <dbReference type="Proteomes" id="UP000016960"/>
    </source>
</evidence>
<dbReference type="InterPro" id="IPR013815">
    <property type="entry name" value="ATP_grasp_subdomain_1"/>
</dbReference>
<accession>U5DDZ8</accession>
<comment type="function">
    <text evidence="6">Catalyzes the ATP-dependent conversion of 5-aminoimidazole ribonucleotide (AIR) and HCO(3)- to N5-carboxyaminoimidazole ribonucleotide (N5-CAIR).</text>
</comment>
<dbReference type="PANTHER" id="PTHR11609">
    <property type="entry name" value="PURINE BIOSYNTHESIS PROTEIN 6/7, PUR6/7"/>
    <property type="match status" value="1"/>
</dbReference>
<dbReference type="InterPro" id="IPR011054">
    <property type="entry name" value="Rudment_hybrid_motif"/>
</dbReference>
<dbReference type="FunCoup" id="U5DDZ8">
    <property type="interactions" value="300"/>
</dbReference>
<evidence type="ECO:0000259" key="7">
    <source>
        <dbReference type="PROSITE" id="PS50975"/>
    </source>
</evidence>
<dbReference type="NCBIfam" id="TIGR01161">
    <property type="entry name" value="purK"/>
    <property type="match status" value="1"/>
</dbReference>
<dbReference type="Gene3D" id="3.30.1490.20">
    <property type="entry name" value="ATP-grasp fold, A domain"/>
    <property type="match status" value="1"/>
</dbReference>
<dbReference type="PROSITE" id="PS50975">
    <property type="entry name" value="ATP_GRASP"/>
    <property type="match status" value="1"/>
</dbReference>
<evidence type="ECO:0000256" key="2">
    <source>
        <dbReference type="ARBA" id="ARBA00022741"/>
    </source>
</evidence>
<dbReference type="Gene3D" id="3.30.470.20">
    <property type="entry name" value="ATP-grasp fold, B domain"/>
    <property type="match status" value="1"/>
</dbReference>
<dbReference type="SUPFAM" id="SSF51246">
    <property type="entry name" value="Rudiment single hybrid motif"/>
    <property type="match status" value="1"/>
</dbReference>
<comment type="pathway">
    <text evidence="5 6">Purine metabolism; IMP biosynthesis via de novo pathway; 5-amino-1-(5-phospho-D-ribosyl)imidazole-4-carboxylate from 5-amino-1-(5-phospho-D-ribosyl)imidazole (N5-CAIR route): step 1/2.</text>
</comment>
<dbReference type="PATRIC" id="fig|582515.4.peg.658"/>
<dbReference type="Pfam" id="PF17769">
    <property type="entry name" value="PurK_C"/>
    <property type="match status" value="1"/>
</dbReference>
<reference evidence="8 9" key="1">
    <citation type="submission" date="2013-05" db="EMBL/GenBank/DDBJ databases">
        <title>Draft genome sequence of Rubidibacter lacunae KORDI 51-2.</title>
        <authorList>
            <person name="Choi D.H."/>
            <person name="Noh J.H."/>
            <person name="Kwon K.-K."/>
            <person name="Lee J.-H."/>
            <person name="Ryu J.-Y."/>
        </authorList>
    </citation>
    <scope>NUCLEOTIDE SEQUENCE [LARGE SCALE GENOMIC DNA]</scope>
    <source>
        <strain evidence="8 9">KORDI 51-2</strain>
    </source>
</reference>
<dbReference type="InterPro" id="IPR005875">
    <property type="entry name" value="PurK"/>
</dbReference>
<dbReference type="SUPFAM" id="SSF56059">
    <property type="entry name" value="Glutathione synthetase ATP-binding domain-like"/>
    <property type="match status" value="1"/>
</dbReference>
<dbReference type="InterPro" id="IPR054350">
    <property type="entry name" value="PurT/PurK_preATP-grasp"/>
</dbReference>
<dbReference type="GO" id="GO:0034028">
    <property type="term" value="F:5-(carboxyamino)imidazole ribonucleotide synthase activity"/>
    <property type="evidence" value="ECO:0007669"/>
    <property type="project" value="UniProtKB-UniRule"/>
</dbReference>
<dbReference type="Pfam" id="PF02222">
    <property type="entry name" value="ATP-grasp"/>
    <property type="match status" value="1"/>
</dbReference>
<dbReference type="eggNOG" id="COG0026">
    <property type="taxonomic scope" value="Bacteria"/>
</dbReference>
<dbReference type="NCBIfam" id="NF004679">
    <property type="entry name" value="PRK06019.1-5"/>
    <property type="match status" value="1"/>
</dbReference>
<protein>
    <recommendedName>
        <fullName evidence="5 6">N5-carboxyaminoimidazole ribonucleotide synthase</fullName>
        <shortName evidence="5 6">N5-CAIR synthase</shortName>
        <ecNumber evidence="5 6">6.3.4.18</ecNumber>
    </recommendedName>
    <alternativeName>
        <fullName evidence="5 6">5-(carboxyamino)imidazole ribonucleotide synthetase</fullName>
    </alternativeName>
</protein>
<feature type="binding site" evidence="5">
    <location>
        <position position="140"/>
    </location>
    <ligand>
        <name>ATP</name>
        <dbReference type="ChEBI" id="CHEBI:30616"/>
    </ligand>
</feature>
<dbReference type="Proteomes" id="UP000016960">
    <property type="component" value="Unassembled WGS sequence"/>
</dbReference>
<evidence type="ECO:0000256" key="1">
    <source>
        <dbReference type="ARBA" id="ARBA00022598"/>
    </source>
</evidence>
<dbReference type="UniPathway" id="UPA00074">
    <property type="reaction ID" value="UER00942"/>
</dbReference>
<dbReference type="Pfam" id="PF22660">
    <property type="entry name" value="RS_preATP-grasp-like"/>
    <property type="match status" value="1"/>
</dbReference>
<comment type="caution">
    <text evidence="8">The sequence shown here is derived from an EMBL/GenBank/DDBJ whole genome shotgun (WGS) entry which is preliminary data.</text>
</comment>
<dbReference type="GO" id="GO:0005829">
    <property type="term" value="C:cytosol"/>
    <property type="evidence" value="ECO:0007669"/>
    <property type="project" value="TreeGrafter"/>
</dbReference>
<dbReference type="RefSeq" id="WP_022604522.1">
    <property type="nucleotide sequence ID" value="NZ_ASSJ01000008.1"/>
</dbReference>
<dbReference type="EC" id="6.3.4.18" evidence="5 6"/>
<dbReference type="SUPFAM" id="SSF52440">
    <property type="entry name" value="PreATP-grasp domain"/>
    <property type="match status" value="1"/>
</dbReference>
<comment type="function">
    <text evidence="5">Catalyzes the ATP-dependent conversion of 5-aminoimidazole ribonucleotide (AIR) and HCO(3)(-) to N5-carboxyaminoimidazole ribonucleotide (N5-CAIR).</text>
</comment>
<comment type="caution">
    <text evidence="5">Lacks conserved residue(s) required for the propagation of feature annotation.</text>
</comment>
<keyword evidence="3 5" id="KW-0658">Purine biosynthesis</keyword>
<dbReference type="EMBL" id="ASSJ01000008">
    <property type="protein sequence ID" value="ERN42733.1"/>
    <property type="molecule type" value="Genomic_DNA"/>
</dbReference>